<evidence type="ECO:0000256" key="7">
    <source>
        <dbReference type="ARBA" id="ARBA00022884"/>
    </source>
</evidence>
<evidence type="ECO:0000313" key="13">
    <source>
        <dbReference type="EMBL" id="GER56118.1"/>
    </source>
</evidence>
<evidence type="ECO:0000259" key="12">
    <source>
        <dbReference type="Pfam" id="PF10258"/>
    </source>
</evidence>
<evidence type="ECO:0000256" key="4">
    <source>
        <dbReference type="ARBA" id="ARBA00016856"/>
    </source>
</evidence>
<dbReference type="GO" id="GO:0006408">
    <property type="term" value="P:snRNA export from nucleus"/>
    <property type="evidence" value="ECO:0007669"/>
    <property type="project" value="InterPro"/>
</dbReference>
<feature type="compositionally biased region" description="Basic and acidic residues" evidence="11">
    <location>
        <begin position="179"/>
        <end position="190"/>
    </location>
</feature>
<dbReference type="GO" id="GO:0005737">
    <property type="term" value="C:cytoplasm"/>
    <property type="evidence" value="ECO:0007669"/>
    <property type="project" value="UniProtKB-SubCell"/>
</dbReference>
<dbReference type="Proteomes" id="UP000325081">
    <property type="component" value="Unassembled WGS sequence"/>
</dbReference>
<dbReference type="OrthoDB" id="20573at2759"/>
<keyword evidence="6" id="KW-0963">Cytoplasm</keyword>
<comment type="subcellular location">
    <subcellularLocation>
        <location evidence="2">Cytoplasm</location>
    </subcellularLocation>
    <subcellularLocation>
        <location evidence="1">Nucleus</location>
    </subcellularLocation>
</comment>
<keyword evidence="7" id="KW-0694">RNA-binding</keyword>
<dbReference type="InterPro" id="IPR019385">
    <property type="entry name" value="PHAX_RNA-binding_domain"/>
</dbReference>
<evidence type="ECO:0000256" key="11">
    <source>
        <dbReference type="SAM" id="MobiDB-lite"/>
    </source>
</evidence>
<evidence type="ECO:0000256" key="1">
    <source>
        <dbReference type="ARBA" id="ARBA00004123"/>
    </source>
</evidence>
<sequence>MEGGESLLDTLFDEESFEDARDVEMIDAEEGELVEMVSKNEAREKLDVDGNQISQETSRRKSRNKKKKNKRKRSSSTGPSVTNISRFVMDACKRLKERKHYLMWTAVGCLGVSALSDLVKEVDAIQACGGQKTADGSRHRNGGGILWNIIKARDPNAYKEIMTKGKEFEKQMKQPGLKRQSEGSSQKDEQVTCDPSHGVEVEEVKGQLKCGSVHDRIRVPVSYDDLLGEVGPEDTDA</sequence>
<feature type="domain" description="Phosphorylated adapter RNA export protein RNA-binding" evidence="12">
    <location>
        <begin position="88"/>
        <end position="167"/>
    </location>
</feature>
<evidence type="ECO:0000256" key="8">
    <source>
        <dbReference type="ARBA" id="ARBA00022927"/>
    </source>
</evidence>
<keyword evidence="8" id="KW-0653">Protein transport</keyword>
<proteinExistence type="inferred from homology"/>
<dbReference type="EMBL" id="BKCP01012514">
    <property type="protein sequence ID" value="GER56118.1"/>
    <property type="molecule type" value="Genomic_DNA"/>
</dbReference>
<evidence type="ECO:0000313" key="14">
    <source>
        <dbReference type="Proteomes" id="UP000325081"/>
    </source>
</evidence>
<evidence type="ECO:0000256" key="3">
    <source>
        <dbReference type="ARBA" id="ARBA00006094"/>
    </source>
</evidence>
<dbReference type="GO" id="GO:0015031">
    <property type="term" value="P:protein transport"/>
    <property type="evidence" value="ECO:0007669"/>
    <property type="project" value="UniProtKB-KW"/>
</dbReference>
<reference evidence="14" key="1">
    <citation type="journal article" date="2019" name="Curr. Biol.">
        <title>Genome Sequence of Striga asiatica Provides Insight into the Evolution of Plant Parasitism.</title>
        <authorList>
            <person name="Yoshida S."/>
            <person name="Kim S."/>
            <person name="Wafula E.K."/>
            <person name="Tanskanen J."/>
            <person name="Kim Y.M."/>
            <person name="Honaas L."/>
            <person name="Yang Z."/>
            <person name="Spallek T."/>
            <person name="Conn C.E."/>
            <person name="Ichihashi Y."/>
            <person name="Cheong K."/>
            <person name="Cui S."/>
            <person name="Der J.P."/>
            <person name="Gundlach H."/>
            <person name="Jiao Y."/>
            <person name="Hori C."/>
            <person name="Ishida J.K."/>
            <person name="Kasahara H."/>
            <person name="Kiba T."/>
            <person name="Kim M.S."/>
            <person name="Koo N."/>
            <person name="Laohavisit A."/>
            <person name="Lee Y.H."/>
            <person name="Lumba S."/>
            <person name="McCourt P."/>
            <person name="Mortimer J.C."/>
            <person name="Mutuku J.M."/>
            <person name="Nomura T."/>
            <person name="Sasaki-Sekimoto Y."/>
            <person name="Seto Y."/>
            <person name="Wang Y."/>
            <person name="Wakatake T."/>
            <person name="Sakakibara H."/>
            <person name="Demura T."/>
            <person name="Yamaguchi S."/>
            <person name="Yoneyama K."/>
            <person name="Manabe R.I."/>
            <person name="Nelson D.C."/>
            <person name="Schulman A.H."/>
            <person name="Timko M.P."/>
            <person name="dePamphilis C.W."/>
            <person name="Choi D."/>
            <person name="Shirasu K."/>
        </authorList>
    </citation>
    <scope>NUCLEOTIDE SEQUENCE [LARGE SCALE GENOMIC DNA]</scope>
    <source>
        <strain evidence="14">cv. UVA1</strain>
    </source>
</reference>
<dbReference type="Gene3D" id="1.10.10.1440">
    <property type="entry name" value="PHAX RNA-binding domain"/>
    <property type="match status" value="1"/>
</dbReference>
<dbReference type="PANTHER" id="PTHR13135">
    <property type="entry name" value="CYTOSOLIC RESINIFERATOXIN BINDING PROTEIN RBP-26"/>
    <property type="match status" value="1"/>
</dbReference>
<evidence type="ECO:0000256" key="10">
    <source>
        <dbReference type="ARBA" id="ARBA00030834"/>
    </source>
</evidence>
<feature type="region of interest" description="Disordered" evidence="11">
    <location>
        <begin position="169"/>
        <end position="197"/>
    </location>
</feature>
<dbReference type="GO" id="GO:0005634">
    <property type="term" value="C:nucleus"/>
    <property type="evidence" value="ECO:0007669"/>
    <property type="project" value="UniProtKB-SubCell"/>
</dbReference>
<dbReference type="PANTHER" id="PTHR13135:SF0">
    <property type="entry name" value="PHOSPHORYLATED ADAPTER RNA EXPORT PROTEIN"/>
    <property type="match status" value="1"/>
</dbReference>
<dbReference type="InterPro" id="IPR039047">
    <property type="entry name" value="PHAX"/>
</dbReference>
<evidence type="ECO:0000256" key="6">
    <source>
        <dbReference type="ARBA" id="ARBA00022490"/>
    </source>
</evidence>
<gene>
    <name evidence="13" type="ORF">STAS_33828</name>
</gene>
<comment type="similarity">
    <text evidence="3">Belongs to the PHAX family.</text>
</comment>
<name>A0A5A7RG41_STRAF</name>
<keyword evidence="9" id="KW-0539">Nucleus</keyword>
<feature type="compositionally biased region" description="Basic and acidic residues" evidence="11">
    <location>
        <begin position="38"/>
        <end position="48"/>
    </location>
</feature>
<evidence type="ECO:0000256" key="2">
    <source>
        <dbReference type="ARBA" id="ARBA00004496"/>
    </source>
</evidence>
<feature type="region of interest" description="Disordered" evidence="11">
    <location>
        <begin position="37"/>
        <end position="82"/>
    </location>
</feature>
<dbReference type="InterPro" id="IPR038092">
    <property type="entry name" value="PHAX_RNA-binding_sf"/>
</dbReference>
<evidence type="ECO:0000256" key="9">
    <source>
        <dbReference type="ARBA" id="ARBA00023242"/>
    </source>
</evidence>
<protein>
    <recommendedName>
        <fullName evidence="4">Phosphorylated adapter RNA export protein</fullName>
    </recommendedName>
    <alternativeName>
        <fullName evidence="10">RNA U small nuclear RNA export adapter protein</fullName>
    </alternativeName>
</protein>
<accession>A0A5A7RG41</accession>
<comment type="caution">
    <text evidence="13">The sequence shown here is derived from an EMBL/GenBank/DDBJ whole genome shotgun (WGS) entry which is preliminary data.</text>
</comment>
<organism evidence="13 14">
    <name type="scientific">Striga asiatica</name>
    <name type="common">Asiatic witchweed</name>
    <name type="synonym">Buchnera asiatica</name>
    <dbReference type="NCBI Taxonomy" id="4170"/>
    <lineage>
        <taxon>Eukaryota</taxon>
        <taxon>Viridiplantae</taxon>
        <taxon>Streptophyta</taxon>
        <taxon>Embryophyta</taxon>
        <taxon>Tracheophyta</taxon>
        <taxon>Spermatophyta</taxon>
        <taxon>Magnoliopsida</taxon>
        <taxon>eudicotyledons</taxon>
        <taxon>Gunneridae</taxon>
        <taxon>Pentapetalae</taxon>
        <taxon>asterids</taxon>
        <taxon>lamiids</taxon>
        <taxon>Lamiales</taxon>
        <taxon>Orobanchaceae</taxon>
        <taxon>Buchnereae</taxon>
        <taxon>Striga</taxon>
    </lineage>
</organism>
<keyword evidence="5" id="KW-0813">Transport</keyword>
<keyword evidence="14" id="KW-1185">Reference proteome</keyword>
<feature type="compositionally biased region" description="Basic residues" evidence="11">
    <location>
        <begin position="60"/>
        <end position="74"/>
    </location>
</feature>
<dbReference type="AlphaFoldDB" id="A0A5A7RG41"/>
<dbReference type="GO" id="GO:0003723">
    <property type="term" value="F:RNA binding"/>
    <property type="evidence" value="ECO:0007669"/>
    <property type="project" value="UniProtKB-KW"/>
</dbReference>
<evidence type="ECO:0000256" key="5">
    <source>
        <dbReference type="ARBA" id="ARBA00022448"/>
    </source>
</evidence>
<dbReference type="Pfam" id="PF10258">
    <property type="entry name" value="PHAX_RNA-bd"/>
    <property type="match status" value="1"/>
</dbReference>